<evidence type="ECO:0000313" key="2">
    <source>
        <dbReference type="Proteomes" id="UP000008744"/>
    </source>
</evidence>
<gene>
    <name evidence="1" type="primary">Dper\GL18901</name>
    <name evidence="1" type="ORF">Dper_GL18901</name>
</gene>
<dbReference type="AlphaFoldDB" id="B4G843"/>
<reference evidence="1 2" key="1">
    <citation type="journal article" date="2007" name="Nature">
        <title>Evolution of genes and genomes on the Drosophila phylogeny.</title>
        <authorList>
            <consortium name="Drosophila 12 Genomes Consortium"/>
            <person name="Clark A.G."/>
            <person name="Eisen M.B."/>
            <person name="Smith D.R."/>
            <person name="Bergman C.M."/>
            <person name="Oliver B."/>
            <person name="Markow T.A."/>
            <person name="Kaufman T.C."/>
            <person name="Kellis M."/>
            <person name="Gelbart W."/>
            <person name="Iyer V.N."/>
            <person name="Pollard D.A."/>
            <person name="Sackton T.B."/>
            <person name="Larracuente A.M."/>
            <person name="Singh N.D."/>
            <person name="Abad J.P."/>
            <person name="Abt D.N."/>
            <person name="Adryan B."/>
            <person name="Aguade M."/>
            <person name="Akashi H."/>
            <person name="Anderson W.W."/>
            <person name="Aquadro C.F."/>
            <person name="Ardell D.H."/>
            <person name="Arguello R."/>
            <person name="Artieri C.G."/>
            <person name="Barbash D.A."/>
            <person name="Barker D."/>
            <person name="Barsanti P."/>
            <person name="Batterham P."/>
            <person name="Batzoglou S."/>
            <person name="Begun D."/>
            <person name="Bhutkar A."/>
            <person name="Blanco E."/>
            <person name="Bosak S.A."/>
            <person name="Bradley R.K."/>
            <person name="Brand A.D."/>
            <person name="Brent M.R."/>
            <person name="Brooks A.N."/>
            <person name="Brown R.H."/>
            <person name="Butlin R.K."/>
            <person name="Caggese C."/>
            <person name="Calvi B.R."/>
            <person name="Bernardo de Carvalho A."/>
            <person name="Caspi A."/>
            <person name="Castrezana S."/>
            <person name="Celniker S.E."/>
            <person name="Chang J.L."/>
            <person name="Chapple C."/>
            <person name="Chatterji S."/>
            <person name="Chinwalla A."/>
            <person name="Civetta A."/>
            <person name="Clifton S.W."/>
            <person name="Comeron J.M."/>
            <person name="Costello J.C."/>
            <person name="Coyne J.A."/>
            <person name="Daub J."/>
            <person name="David R.G."/>
            <person name="Delcher A.L."/>
            <person name="Delehaunty K."/>
            <person name="Do C.B."/>
            <person name="Ebling H."/>
            <person name="Edwards K."/>
            <person name="Eickbush T."/>
            <person name="Evans J.D."/>
            <person name="Filipski A."/>
            <person name="Findeiss S."/>
            <person name="Freyhult E."/>
            <person name="Fulton L."/>
            <person name="Fulton R."/>
            <person name="Garcia A.C."/>
            <person name="Gardiner A."/>
            <person name="Garfield D.A."/>
            <person name="Garvin B.E."/>
            <person name="Gibson G."/>
            <person name="Gilbert D."/>
            <person name="Gnerre S."/>
            <person name="Godfrey J."/>
            <person name="Good R."/>
            <person name="Gotea V."/>
            <person name="Gravely B."/>
            <person name="Greenberg A.J."/>
            <person name="Griffiths-Jones S."/>
            <person name="Gross S."/>
            <person name="Guigo R."/>
            <person name="Gustafson E.A."/>
            <person name="Haerty W."/>
            <person name="Hahn M.W."/>
            <person name="Halligan D.L."/>
            <person name="Halpern A.L."/>
            <person name="Halter G.M."/>
            <person name="Han M.V."/>
            <person name="Heger A."/>
            <person name="Hillier L."/>
            <person name="Hinrichs A.S."/>
            <person name="Holmes I."/>
            <person name="Hoskins R.A."/>
            <person name="Hubisz M.J."/>
            <person name="Hultmark D."/>
            <person name="Huntley M.A."/>
            <person name="Jaffe D.B."/>
            <person name="Jagadeeshan S."/>
            <person name="Jeck W.R."/>
            <person name="Johnson J."/>
            <person name="Jones C.D."/>
            <person name="Jordan W.C."/>
            <person name="Karpen G.H."/>
            <person name="Kataoka E."/>
            <person name="Keightley P.D."/>
            <person name="Kheradpour P."/>
            <person name="Kirkness E.F."/>
            <person name="Koerich L.B."/>
            <person name="Kristiansen K."/>
            <person name="Kudrna D."/>
            <person name="Kulathinal R.J."/>
            <person name="Kumar S."/>
            <person name="Kwok R."/>
            <person name="Lander E."/>
            <person name="Langley C.H."/>
            <person name="Lapoint R."/>
            <person name="Lazzaro B.P."/>
            <person name="Lee S.J."/>
            <person name="Levesque L."/>
            <person name="Li R."/>
            <person name="Lin C.F."/>
            <person name="Lin M.F."/>
            <person name="Lindblad-Toh K."/>
            <person name="Llopart A."/>
            <person name="Long M."/>
            <person name="Low L."/>
            <person name="Lozovsky E."/>
            <person name="Lu J."/>
            <person name="Luo M."/>
            <person name="Machado C.A."/>
            <person name="Makalowski W."/>
            <person name="Marzo M."/>
            <person name="Matsuda M."/>
            <person name="Matzkin L."/>
            <person name="McAllister B."/>
            <person name="McBride C.S."/>
            <person name="McKernan B."/>
            <person name="McKernan K."/>
            <person name="Mendez-Lago M."/>
            <person name="Minx P."/>
            <person name="Mollenhauer M.U."/>
            <person name="Montooth K."/>
            <person name="Mount S.M."/>
            <person name="Mu X."/>
            <person name="Myers E."/>
            <person name="Negre B."/>
            <person name="Newfeld S."/>
            <person name="Nielsen R."/>
            <person name="Noor M.A."/>
            <person name="O'Grady P."/>
            <person name="Pachter L."/>
            <person name="Papaceit M."/>
            <person name="Parisi M.J."/>
            <person name="Parisi M."/>
            <person name="Parts L."/>
            <person name="Pedersen J.S."/>
            <person name="Pesole G."/>
            <person name="Phillippy A.M."/>
            <person name="Ponting C.P."/>
            <person name="Pop M."/>
            <person name="Porcelli D."/>
            <person name="Powell J.R."/>
            <person name="Prohaska S."/>
            <person name="Pruitt K."/>
            <person name="Puig M."/>
            <person name="Quesneville H."/>
            <person name="Ram K.R."/>
            <person name="Rand D."/>
            <person name="Rasmussen M.D."/>
            <person name="Reed L.K."/>
            <person name="Reenan R."/>
            <person name="Reily A."/>
            <person name="Remington K.A."/>
            <person name="Rieger T.T."/>
            <person name="Ritchie M.G."/>
            <person name="Robin C."/>
            <person name="Rogers Y.H."/>
            <person name="Rohde C."/>
            <person name="Rozas J."/>
            <person name="Rubenfield M.J."/>
            <person name="Ruiz A."/>
            <person name="Russo S."/>
            <person name="Salzberg S.L."/>
            <person name="Sanchez-Gracia A."/>
            <person name="Saranga D.J."/>
            <person name="Sato H."/>
            <person name="Schaeffer S.W."/>
            <person name="Schatz M.C."/>
            <person name="Schlenke T."/>
            <person name="Schwartz R."/>
            <person name="Segarra C."/>
            <person name="Singh R.S."/>
            <person name="Sirot L."/>
            <person name="Sirota M."/>
            <person name="Sisneros N.B."/>
            <person name="Smith C.D."/>
            <person name="Smith T.F."/>
            <person name="Spieth J."/>
            <person name="Stage D.E."/>
            <person name="Stark A."/>
            <person name="Stephan W."/>
            <person name="Strausberg R.L."/>
            <person name="Strempel S."/>
            <person name="Sturgill D."/>
            <person name="Sutton G."/>
            <person name="Sutton G.G."/>
            <person name="Tao W."/>
            <person name="Teichmann S."/>
            <person name="Tobari Y.N."/>
            <person name="Tomimura Y."/>
            <person name="Tsolas J.M."/>
            <person name="Valente V.L."/>
            <person name="Venter E."/>
            <person name="Venter J.C."/>
            <person name="Vicario S."/>
            <person name="Vieira F.G."/>
            <person name="Vilella A.J."/>
            <person name="Villasante A."/>
            <person name="Walenz B."/>
            <person name="Wang J."/>
            <person name="Wasserman M."/>
            <person name="Watts T."/>
            <person name="Wilson D."/>
            <person name="Wilson R.K."/>
            <person name="Wing R.A."/>
            <person name="Wolfner M.F."/>
            <person name="Wong A."/>
            <person name="Wong G.K."/>
            <person name="Wu C.I."/>
            <person name="Wu G."/>
            <person name="Yamamoto D."/>
            <person name="Yang H.P."/>
            <person name="Yang S.P."/>
            <person name="Yorke J.A."/>
            <person name="Yoshida K."/>
            <person name="Zdobnov E."/>
            <person name="Zhang P."/>
            <person name="Zhang Y."/>
            <person name="Zimin A.V."/>
            <person name="Baldwin J."/>
            <person name="Abdouelleil A."/>
            <person name="Abdulkadir J."/>
            <person name="Abebe A."/>
            <person name="Abera B."/>
            <person name="Abreu J."/>
            <person name="Acer S.C."/>
            <person name="Aftuck L."/>
            <person name="Alexander A."/>
            <person name="An P."/>
            <person name="Anderson E."/>
            <person name="Anderson S."/>
            <person name="Arachi H."/>
            <person name="Azer M."/>
            <person name="Bachantsang P."/>
            <person name="Barry A."/>
            <person name="Bayul T."/>
            <person name="Berlin A."/>
            <person name="Bessette D."/>
            <person name="Bloom T."/>
            <person name="Blye J."/>
            <person name="Boguslavskiy L."/>
            <person name="Bonnet C."/>
            <person name="Boukhgalter B."/>
            <person name="Bourzgui I."/>
            <person name="Brown A."/>
            <person name="Cahill P."/>
            <person name="Channer S."/>
            <person name="Cheshatsang Y."/>
            <person name="Chuda L."/>
            <person name="Citroen M."/>
            <person name="Collymore A."/>
            <person name="Cooke P."/>
            <person name="Costello M."/>
            <person name="D'Aco K."/>
            <person name="Daza R."/>
            <person name="De Haan G."/>
            <person name="DeGray S."/>
            <person name="DeMaso C."/>
            <person name="Dhargay N."/>
            <person name="Dooley K."/>
            <person name="Dooley E."/>
            <person name="Doricent M."/>
            <person name="Dorje P."/>
            <person name="Dorjee K."/>
            <person name="Dupes A."/>
            <person name="Elong R."/>
            <person name="Falk J."/>
            <person name="Farina A."/>
            <person name="Faro S."/>
            <person name="Ferguson D."/>
            <person name="Fisher S."/>
            <person name="Foley C.D."/>
            <person name="Franke A."/>
            <person name="Friedrich D."/>
            <person name="Gadbois L."/>
            <person name="Gearin G."/>
            <person name="Gearin C.R."/>
            <person name="Giannoukos G."/>
            <person name="Goode T."/>
            <person name="Graham J."/>
            <person name="Grandbois E."/>
            <person name="Grewal S."/>
            <person name="Gyaltsen K."/>
            <person name="Hafez N."/>
            <person name="Hagos B."/>
            <person name="Hall J."/>
            <person name="Henson C."/>
            <person name="Hollinger A."/>
            <person name="Honan T."/>
            <person name="Huard M.D."/>
            <person name="Hughes L."/>
            <person name="Hurhula B."/>
            <person name="Husby M.E."/>
            <person name="Kamat A."/>
            <person name="Kanga B."/>
            <person name="Kashin S."/>
            <person name="Khazanovich D."/>
            <person name="Kisner P."/>
            <person name="Lance K."/>
            <person name="Lara M."/>
            <person name="Lee W."/>
            <person name="Lennon N."/>
            <person name="Letendre F."/>
            <person name="LeVine R."/>
            <person name="Lipovsky A."/>
            <person name="Liu X."/>
            <person name="Liu J."/>
            <person name="Liu S."/>
            <person name="Lokyitsang T."/>
            <person name="Lokyitsang Y."/>
            <person name="Lubonja R."/>
            <person name="Lui A."/>
            <person name="MacDonald P."/>
            <person name="Magnisalis V."/>
            <person name="Maru K."/>
            <person name="Matthews C."/>
            <person name="McCusker W."/>
            <person name="McDonough S."/>
            <person name="Mehta T."/>
            <person name="Meldrim J."/>
            <person name="Meneus L."/>
            <person name="Mihai O."/>
            <person name="Mihalev A."/>
            <person name="Mihova T."/>
            <person name="Mittelman R."/>
            <person name="Mlenga V."/>
            <person name="Montmayeur A."/>
            <person name="Mulrain L."/>
            <person name="Navidi A."/>
            <person name="Naylor J."/>
            <person name="Negash T."/>
            <person name="Nguyen T."/>
            <person name="Nguyen N."/>
            <person name="Nicol R."/>
            <person name="Norbu C."/>
            <person name="Norbu N."/>
            <person name="Novod N."/>
            <person name="O'Neill B."/>
            <person name="Osman S."/>
            <person name="Markiewicz E."/>
            <person name="Oyono O.L."/>
            <person name="Patti C."/>
            <person name="Phunkhang P."/>
            <person name="Pierre F."/>
            <person name="Priest M."/>
            <person name="Raghuraman S."/>
            <person name="Rege F."/>
            <person name="Reyes R."/>
            <person name="Rise C."/>
            <person name="Rogov P."/>
            <person name="Ross K."/>
            <person name="Ryan E."/>
            <person name="Settipalli S."/>
            <person name="Shea T."/>
            <person name="Sherpa N."/>
            <person name="Shi L."/>
            <person name="Shih D."/>
            <person name="Sparrow T."/>
            <person name="Spaulding J."/>
            <person name="Stalker J."/>
            <person name="Stange-Thomann N."/>
            <person name="Stavropoulos S."/>
            <person name="Stone C."/>
            <person name="Strader C."/>
            <person name="Tesfaye S."/>
            <person name="Thomson T."/>
            <person name="Thoulutsang Y."/>
            <person name="Thoulutsang D."/>
            <person name="Topham K."/>
            <person name="Topping I."/>
            <person name="Tsamla T."/>
            <person name="Vassiliev H."/>
            <person name="Vo A."/>
            <person name="Wangchuk T."/>
            <person name="Wangdi T."/>
            <person name="Weiand M."/>
            <person name="Wilkinson J."/>
            <person name="Wilson A."/>
            <person name="Yadav S."/>
            <person name="Young G."/>
            <person name="Yu Q."/>
            <person name="Zembek L."/>
            <person name="Zhong D."/>
            <person name="Zimmer A."/>
            <person name="Zwirko Z."/>
            <person name="Jaffe D.B."/>
            <person name="Alvarez P."/>
            <person name="Brockman W."/>
            <person name="Butler J."/>
            <person name="Chin C."/>
            <person name="Gnerre S."/>
            <person name="Grabherr M."/>
            <person name="Kleber M."/>
            <person name="Mauceli E."/>
            <person name="MacCallum I."/>
        </authorList>
    </citation>
    <scope>NUCLEOTIDE SEQUENCE [LARGE SCALE GENOMIC DNA]</scope>
    <source>
        <strain evidence="2">MSH-3 / Tucson 14011-0111.49</strain>
    </source>
</reference>
<dbReference type="HOGENOM" id="CLU_2724874_0_0_1"/>
<dbReference type="OMA" id="WAPERSW"/>
<evidence type="ECO:0000313" key="1">
    <source>
        <dbReference type="EMBL" id="EDW28523.1"/>
    </source>
</evidence>
<proteinExistence type="predicted"/>
<keyword evidence="2" id="KW-1185">Reference proteome</keyword>
<accession>B4G843</accession>
<sequence>MLFLIELPSSQSRFRAGAGAGDAPQPNFNNLLSKKWAPERSWKIEDGASSLSNSMEVDLGLDLELEFELESH</sequence>
<organism evidence="2">
    <name type="scientific">Drosophila persimilis</name>
    <name type="common">Fruit fly</name>
    <dbReference type="NCBI Taxonomy" id="7234"/>
    <lineage>
        <taxon>Eukaryota</taxon>
        <taxon>Metazoa</taxon>
        <taxon>Ecdysozoa</taxon>
        <taxon>Arthropoda</taxon>
        <taxon>Hexapoda</taxon>
        <taxon>Insecta</taxon>
        <taxon>Pterygota</taxon>
        <taxon>Neoptera</taxon>
        <taxon>Endopterygota</taxon>
        <taxon>Diptera</taxon>
        <taxon>Brachycera</taxon>
        <taxon>Muscomorpha</taxon>
        <taxon>Ephydroidea</taxon>
        <taxon>Drosophilidae</taxon>
        <taxon>Drosophila</taxon>
        <taxon>Sophophora</taxon>
    </lineage>
</organism>
<dbReference type="EMBL" id="CH479180">
    <property type="protein sequence ID" value="EDW28523.1"/>
    <property type="molecule type" value="Genomic_DNA"/>
</dbReference>
<name>B4G843_DROPE</name>
<dbReference type="Proteomes" id="UP000008744">
    <property type="component" value="Unassembled WGS sequence"/>
</dbReference>
<protein>
    <submittedName>
        <fullName evidence="1">GL18901</fullName>
    </submittedName>
</protein>